<keyword evidence="2 11" id="KW-0963">Cytoplasm</keyword>
<feature type="compositionally biased region" description="Basic and acidic residues" evidence="12">
    <location>
        <begin position="299"/>
        <end position="317"/>
    </location>
</feature>
<dbReference type="PANTHER" id="PTHR12750:SF11">
    <property type="entry name" value="INOSITOL HEXAKISPHOSPHATE AND DIPHOSPHOINOSITOL-PENTAKISPHOSPHATE KINASE 1"/>
    <property type="match status" value="1"/>
</dbReference>
<dbReference type="GO" id="GO:0005524">
    <property type="term" value="F:ATP binding"/>
    <property type="evidence" value="ECO:0007669"/>
    <property type="project" value="UniProtKB-KW"/>
</dbReference>
<keyword evidence="4 11" id="KW-0808">Transferase</keyword>
<comment type="similarity">
    <text evidence="1 11">Belongs to the histidine acid phosphatase family. VIP1 subfamily.</text>
</comment>
<protein>
    <recommendedName>
        <fullName evidence="11">Inositol hexakisphosphate and diphosphoinositol-pentakisphosphate kinase</fullName>
        <ecNumber evidence="11">2.7.4.24</ecNumber>
    </recommendedName>
</protein>
<gene>
    <name evidence="13" type="ORF">CCH79_00006347</name>
</gene>
<dbReference type="SUPFAM" id="SSF53254">
    <property type="entry name" value="Phosphoglycerate mutase-like"/>
    <property type="match status" value="1"/>
</dbReference>
<comment type="function">
    <text evidence="10">Bifunctional inositol kinase that acts in concert with the IP6K kinases IP6K1, IP6K2 and IP6K3 to synthesize the diphosphate group-containing inositol pyrophosphates diphosphoinositol pentakisphosphate, PP-InsP5, and bis-diphosphoinositol tetrakisphosphate, (PP)2-InsP4. PP-InsP5 and (PP)2-InsP4, also respectively called InsP7 and InsP8, regulate a variety of cellular processes, including apoptosis, vesicle trafficking, cytoskeletal dynamics, exocytosis, insulin signaling and neutrophil activation. Phosphorylates inositol hexakisphosphate (InsP6) at position 1 to produce PP-InsP5 which is in turn phosphorylated by IP6Ks to produce (PP)2-InsP4. Alternatively, phosphorylates PP-InsP5 at position 1, produced by IP6Ks from InsP6, to produce (PP)2-InsP4. Activated when cells are exposed to hyperosmotic stress.</text>
</comment>
<dbReference type="InterPro" id="IPR029033">
    <property type="entry name" value="His_PPase_superfam"/>
</dbReference>
<evidence type="ECO:0000256" key="7">
    <source>
        <dbReference type="ARBA" id="ARBA00022840"/>
    </source>
</evidence>
<dbReference type="EMBL" id="NHOQ01000682">
    <property type="protein sequence ID" value="PWA28995.1"/>
    <property type="molecule type" value="Genomic_DNA"/>
</dbReference>
<dbReference type="Pfam" id="PF00328">
    <property type="entry name" value="His_Phos_2"/>
    <property type="match status" value="1"/>
</dbReference>
<evidence type="ECO:0000256" key="10">
    <source>
        <dbReference type="ARBA" id="ARBA00037056"/>
    </source>
</evidence>
<evidence type="ECO:0000256" key="12">
    <source>
        <dbReference type="SAM" id="MobiDB-lite"/>
    </source>
</evidence>
<evidence type="ECO:0000256" key="6">
    <source>
        <dbReference type="ARBA" id="ARBA00022777"/>
    </source>
</evidence>
<dbReference type="EC" id="2.7.4.24" evidence="11"/>
<dbReference type="GO" id="GO:0005829">
    <property type="term" value="C:cytosol"/>
    <property type="evidence" value="ECO:0007669"/>
    <property type="project" value="UniProtKB-SubCell"/>
</dbReference>
<comment type="catalytic activity">
    <reaction evidence="9">
        <text>1D-myo-inositol hexakisphosphate + ATP = 1-diphospho-1D-myo-inositol 2,3,4,5,6-pentakisphosphate + ADP</text>
        <dbReference type="Rhea" id="RHEA:37459"/>
        <dbReference type="ChEBI" id="CHEBI:30616"/>
        <dbReference type="ChEBI" id="CHEBI:58130"/>
        <dbReference type="ChEBI" id="CHEBI:74946"/>
        <dbReference type="ChEBI" id="CHEBI:456216"/>
        <dbReference type="EC" id="2.7.4.24"/>
    </reaction>
    <physiologicalReaction direction="left-to-right" evidence="9">
        <dbReference type="Rhea" id="RHEA:37460"/>
    </physiologicalReaction>
</comment>
<proteinExistence type="inferred from homology"/>
<sequence>MKLVKNPVTTCDQVYTLIQSLTSQIRTRMEDPKSADLQLYHSETLELMLQRWGKLEKDFRMKNGRYDISKIPDIYDCVKYDVIHNATLGLKDTLELFRLSRTLADIVIPQEYGINKDEKLDIAYAYCLPLVRKIQLDLQRTHGDEFVNKLHPLYSRGVMSPGRHVRTRLYFTSESHVHSLLSIFRYGGLLNEEKDQQWKRAMDYLNEVSELNYMTQIVIMLYEDNNKDISSEERFHVELHFSPGVKGVEEDEHAPHGFGFRPASSEVMRQVNTVKFKNVPMWRTSRLQLCVPQNGQNGQKKEERGSLDDLSRDETDRAVPASEPITIQKRSPLIRNHKTGSMEVLSETSSSKVGNYRLFSISRQSPEMKQSGLGSQCAGLFSTTVLGGSSSAPNLQDYARAHRKKYSTTSLSYKDEQSRRDEARRIERGKKQGAAIEQRRREQVRRVDRGKKLDSATELGKREVAKKSEKDKKDDAELSKREAAKKSEKSEKSEKDKTEEPELGKREEAEKRQNGKEETEKESEKKEDSGMEGIKLIQPVLPHFKGVVVYAGSKAIFCVVCKASD</sequence>
<evidence type="ECO:0000256" key="1">
    <source>
        <dbReference type="ARBA" id="ARBA00005609"/>
    </source>
</evidence>
<dbReference type="Proteomes" id="UP000250572">
    <property type="component" value="Unassembled WGS sequence"/>
</dbReference>
<dbReference type="PANTHER" id="PTHR12750">
    <property type="entry name" value="DIPHOSPHOINOSITOL PENTAKISPHOSPHATE KINASE"/>
    <property type="match status" value="1"/>
</dbReference>
<dbReference type="CDD" id="cd07061">
    <property type="entry name" value="HP_HAP_like"/>
    <property type="match status" value="1"/>
</dbReference>
<comment type="function">
    <text evidence="11">Bifunctional inositol kinase that acts in concert with the IP6K kinases to synthesize the diphosphate group-containing inositol pyrophosphates diphosphoinositol pentakisphosphate, PP-InsP5, and bis-diphosphoinositol tetrakisphosphate, (PP)2-InsP4. PP-InsP5 and (PP)2-InsP4, also respectively called InsP7 and InsP8, may regulate a variety of cellular processes, including apoptosis, vesicle trafficking, cytoskeletal dynamics, and exocytosis. Phosphorylates inositol hexakisphosphate (InsP6).</text>
</comment>
<keyword evidence="14" id="KW-1185">Reference proteome</keyword>
<keyword evidence="5 11" id="KW-0547">Nucleotide-binding</keyword>
<feature type="region of interest" description="Disordered" evidence="12">
    <location>
        <begin position="406"/>
        <end position="533"/>
    </location>
</feature>
<dbReference type="GO" id="GO:0033857">
    <property type="term" value="F:5-diphosphoinositol pentakisphosphate 1-kinase activity"/>
    <property type="evidence" value="ECO:0007669"/>
    <property type="project" value="TreeGrafter"/>
</dbReference>
<reference evidence="13 14" key="1">
    <citation type="journal article" date="2018" name="G3 (Bethesda)">
        <title>A High-Quality Reference Genome for the Invasive Mosquitofish Gambusia affinis Using a Chicago Library.</title>
        <authorList>
            <person name="Hoffberg S.L."/>
            <person name="Troendle N.J."/>
            <person name="Glenn T.C."/>
            <person name="Mahmud O."/>
            <person name="Louha S."/>
            <person name="Chalopin D."/>
            <person name="Bennetzen J.L."/>
            <person name="Mauricio R."/>
        </authorList>
    </citation>
    <scope>NUCLEOTIDE SEQUENCE [LARGE SCALE GENOMIC DNA]</scope>
    <source>
        <strain evidence="13">NE01/NJP1002.9</strain>
        <tissue evidence="13">Muscle</tissue>
    </source>
</reference>
<evidence type="ECO:0000313" key="14">
    <source>
        <dbReference type="Proteomes" id="UP000250572"/>
    </source>
</evidence>
<name>A0A315VZT6_GAMAF</name>
<dbReference type="InterPro" id="IPR000560">
    <property type="entry name" value="His_Pase_clade-2"/>
</dbReference>
<dbReference type="Gene3D" id="3.40.50.1240">
    <property type="entry name" value="Phosphoglycerate mutase-like"/>
    <property type="match status" value="1"/>
</dbReference>
<evidence type="ECO:0000256" key="2">
    <source>
        <dbReference type="ARBA" id="ARBA00022490"/>
    </source>
</evidence>
<feature type="compositionally biased region" description="Basic and acidic residues" evidence="12">
    <location>
        <begin position="437"/>
        <end position="529"/>
    </location>
</feature>
<dbReference type="GO" id="GO:0052723">
    <property type="term" value="F:inositol hexakisphosphate 1-kinase activity"/>
    <property type="evidence" value="ECO:0007669"/>
    <property type="project" value="RHEA"/>
</dbReference>
<keyword evidence="3" id="KW-0597">Phosphoprotein</keyword>
<comment type="catalytic activity">
    <reaction evidence="8">
        <text>5-diphospho-1D-myo-inositol 1,2,3,4,6-pentakisphosphate + ATP + H(+) = 1,5-bis(diphospho)-1D-myo-inositol 2,3,4,6-tetrakisphosphate + ADP</text>
        <dbReference type="Rhea" id="RHEA:10276"/>
        <dbReference type="ChEBI" id="CHEBI:15378"/>
        <dbReference type="ChEBI" id="CHEBI:30616"/>
        <dbReference type="ChEBI" id="CHEBI:58628"/>
        <dbReference type="ChEBI" id="CHEBI:77983"/>
        <dbReference type="ChEBI" id="CHEBI:456216"/>
        <dbReference type="EC" id="2.7.4.24"/>
    </reaction>
    <physiologicalReaction direction="left-to-right" evidence="8">
        <dbReference type="Rhea" id="RHEA:10277"/>
    </physiologicalReaction>
</comment>
<dbReference type="InterPro" id="IPR037446">
    <property type="entry name" value="His_Pase_VIP1"/>
</dbReference>
<evidence type="ECO:0000256" key="11">
    <source>
        <dbReference type="RuleBase" id="RU365032"/>
    </source>
</evidence>
<organism evidence="13 14">
    <name type="scientific">Gambusia affinis</name>
    <name type="common">Western mosquitofish</name>
    <name type="synonym">Heterandria affinis</name>
    <dbReference type="NCBI Taxonomy" id="33528"/>
    <lineage>
        <taxon>Eukaryota</taxon>
        <taxon>Metazoa</taxon>
        <taxon>Chordata</taxon>
        <taxon>Craniata</taxon>
        <taxon>Vertebrata</taxon>
        <taxon>Euteleostomi</taxon>
        <taxon>Actinopterygii</taxon>
        <taxon>Neopterygii</taxon>
        <taxon>Teleostei</taxon>
        <taxon>Neoteleostei</taxon>
        <taxon>Acanthomorphata</taxon>
        <taxon>Ovalentaria</taxon>
        <taxon>Atherinomorphae</taxon>
        <taxon>Cyprinodontiformes</taxon>
        <taxon>Poeciliidae</taxon>
        <taxon>Poeciliinae</taxon>
        <taxon>Gambusia</taxon>
    </lineage>
</organism>
<feature type="compositionally biased region" description="Basic and acidic residues" evidence="12">
    <location>
        <begin position="413"/>
        <end position="430"/>
    </location>
</feature>
<dbReference type="GO" id="GO:0032958">
    <property type="term" value="P:inositol phosphate biosynthetic process"/>
    <property type="evidence" value="ECO:0007669"/>
    <property type="project" value="TreeGrafter"/>
</dbReference>
<evidence type="ECO:0000256" key="5">
    <source>
        <dbReference type="ARBA" id="ARBA00022741"/>
    </source>
</evidence>
<comment type="caution">
    <text evidence="13">The sequence shown here is derived from an EMBL/GenBank/DDBJ whole genome shotgun (WGS) entry which is preliminary data.</text>
</comment>
<keyword evidence="7 11" id="KW-0067">ATP-binding</keyword>
<keyword evidence="6 11" id="KW-0418">Kinase</keyword>
<evidence type="ECO:0000256" key="8">
    <source>
        <dbReference type="ARBA" id="ARBA00033696"/>
    </source>
</evidence>
<evidence type="ECO:0000256" key="4">
    <source>
        <dbReference type="ARBA" id="ARBA00022679"/>
    </source>
</evidence>
<evidence type="ECO:0000313" key="13">
    <source>
        <dbReference type="EMBL" id="PWA28995.1"/>
    </source>
</evidence>
<evidence type="ECO:0000256" key="3">
    <source>
        <dbReference type="ARBA" id="ARBA00022553"/>
    </source>
</evidence>
<dbReference type="GO" id="GO:0006020">
    <property type="term" value="P:inositol metabolic process"/>
    <property type="evidence" value="ECO:0007669"/>
    <property type="project" value="TreeGrafter"/>
</dbReference>
<dbReference type="AlphaFoldDB" id="A0A315VZT6"/>
<evidence type="ECO:0000256" key="9">
    <source>
        <dbReference type="ARBA" id="ARBA00034629"/>
    </source>
</evidence>
<comment type="subcellular location">
    <subcellularLocation>
        <location evidence="11">Cytoplasm</location>
        <location evidence="11">Cytosol</location>
    </subcellularLocation>
</comment>
<feature type="region of interest" description="Disordered" evidence="12">
    <location>
        <begin position="290"/>
        <end position="323"/>
    </location>
</feature>
<accession>A0A315VZT6</accession>